<organism evidence="2 3">
    <name type="scientific">Novipirellula rosea</name>
    <dbReference type="NCBI Taxonomy" id="1031540"/>
    <lineage>
        <taxon>Bacteria</taxon>
        <taxon>Pseudomonadati</taxon>
        <taxon>Planctomycetota</taxon>
        <taxon>Planctomycetia</taxon>
        <taxon>Pirellulales</taxon>
        <taxon>Pirellulaceae</taxon>
        <taxon>Novipirellula</taxon>
    </lineage>
</organism>
<name>A0ABP8NJW3_9BACT</name>
<evidence type="ECO:0000256" key="1">
    <source>
        <dbReference type="SAM" id="SignalP"/>
    </source>
</evidence>
<gene>
    <name evidence="2" type="ORF">GCM10023156_56660</name>
</gene>
<dbReference type="PROSITE" id="PS51318">
    <property type="entry name" value="TAT"/>
    <property type="match status" value="1"/>
</dbReference>
<evidence type="ECO:0000313" key="3">
    <source>
        <dbReference type="Proteomes" id="UP001500840"/>
    </source>
</evidence>
<comment type="caution">
    <text evidence="2">The sequence shown here is derived from an EMBL/GenBank/DDBJ whole genome shotgun (WGS) entry which is preliminary data.</text>
</comment>
<proteinExistence type="predicted"/>
<protein>
    <submittedName>
        <fullName evidence="2">DUF1552 domain-containing protein</fullName>
    </submittedName>
</protein>
<sequence>MNLRIDRRRILRSTGIAMSLPLLQTFSATSADAADPHDTTTDPSNGDIRRMLMICAPLGIHTPNLFPKSAGHQYEVTPYLEPLQKVRNKVSIVSGLMHPDVDGGHAAEKSFLTGAAHPGQPSFQNTISVDQYAAEQIGHRTRFGSLVLAANRSSLSFTRSGVQIPAESRPSRLFAKLFLEGNKDEKAAQMRRIEDGQSVMDLVLEQTRKVQREVGREDNQTLDQYFSSVRELEVRLVQAAEWSKRPKPTVDRKPPTDITDRADFTGTMQLMYDMIFLAIQTDSTRLITMIGAGGNEVVALEGVDDGWHNLSHHGRDPNKIEMLSIIETEEMRLFAELLEKLDTVHEGDNTLLDQTAILLGSNLGNASSHSNTDLPIIAAGGHFKHGQHLAFDPDSPPPLCNLFVSYLQHLGLETDRFSSGTSTLTGLG</sequence>
<reference evidence="3" key="1">
    <citation type="journal article" date="2019" name="Int. J. Syst. Evol. Microbiol.">
        <title>The Global Catalogue of Microorganisms (GCM) 10K type strain sequencing project: providing services to taxonomists for standard genome sequencing and annotation.</title>
        <authorList>
            <consortium name="The Broad Institute Genomics Platform"/>
            <consortium name="The Broad Institute Genome Sequencing Center for Infectious Disease"/>
            <person name="Wu L."/>
            <person name="Ma J."/>
        </authorList>
    </citation>
    <scope>NUCLEOTIDE SEQUENCE [LARGE SCALE GENOMIC DNA]</scope>
    <source>
        <strain evidence="3">JCM 17759</strain>
    </source>
</reference>
<dbReference type="InterPro" id="IPR006311">
    <property type="entry name" value="TAT_signal"/>
</dbReference>
<accession>A0ABP8NJW3</accession>
<feature type="signal peptide" evidence="1">
    <location>
        <begin position="1"/>
        <end position="33"/>
    </location>
</feature>
<feature type="chain" id="PRO_5045753960" evidence="1">
    <location>
        <begin position="34"/>
        <end position="428"/>
    </location>
</feature>
<evidence type="ECO:0000313" key="2">
    <source>
        <dbReference type="EMBL" id="GAA4467038.1"/>
    </source>
</evidence>
<dbReference type="InterPro" id="IPR011447">
    <property type="entry name" value="DUF1552"/>
</dbReference>
<dbReference type="Proteomes" id="UP001500840">
    <property type="component" value="Unassembled WGS sequence"/>
</dbReference>
<keyword evidence="1" id="KW-0732">Signal</keyword>
<dbReference type="Pfam" id="PF07586">
    <property type="entry name" value="HXXSHH"/>
    <property type="match status" value="1"/>
</dbReference>
<dbReference type="RefSeq" id="WP_345327069.1">
    <property type="nucleotide sequence ID" value="NZ_BAABGA010000082.1"/>
</dbReference>
<dbReference type="EMBL" id="BAABGA010000082">
    <property type="protein sequence ID" value="GAA4467038.1"/>
    <property type="molecule type" value="Genomic_DNA"/>
</dbReference>
<keyword evidence="3" id="KW-1185">Reference proteome</keyword>